<dbReference type="EMBL" id="JABANM010038115">
    <property type="protein sequence ID" value="KAF4678752.1"/>
    <property type="molecule type" value="Genomic_DNA"/>
</dbReference>
<dbReference type="SUPFAM" id="SSF53474">
    <property type="entry name" value="alpha/beta-Hydrolases"/>
    <property type="match status" value="1"/>
</dbReference>
<dbReference type="PANTHER" id="PTHR12277:SF81">
    <property type="entry name" value="PROTEIN ABHD13"/>
    <property type="match status" value="1"/>
</dbReference>
<dbReference type="PANTHER" id="PTHR12277">
    <property type="entry name" value="ALPHA/BETA HYDROLASE DOMAIN-CONTAINING PROTEIN"/>
    <property type="match status" value="1"/>
</dbReference>
<evidence type="ECO:0000259" key="1">
    <source>
        <dbReference type="Pfam" id="PF12146"/>
    </source>
</evidence>
<comment type="caution">
    <text evidence="2">The sequence shown here is derived from an EMBL/GenBank/DDBJ whole genome shotgun (WGS) entry which is preliminary data.</text>
</comment>
<organism evidence="2 3">
    <name type="scientific">Perkinsus olseni</name>
    <name type="common">Perkinsus atlanticus</name>
    <dbReference type="NCBI Taxonomy" id="32597"/>
    <lineage>
        <taxon>Eukaryota</taxon>
        <taxon>Sar</taxon>
        <taxon>Alveolata</taxon>
        <taxon>Perkinsozoa</taxon>
        <taxon>Perkinsea</taxon>
        <taxon>Perkinsida</taxon>
        <taxon>Perkinsidae</taxon>
        <taxon>Perkinsus</taxon>
    </lineage>
</organism>
<name>A0A7J6N4A7_PEROL</name>
<dbReference type="Proteomes" id="UP000574390">
    <property type="component" value="Unassembled WGS sequence"/>
</dbReference>
<feature type="domain" description="Serine aminopeptidase S33" evidence="1">
    <location>
        <begin position="47"/>
        <end position="153"/>
    </location>
</feature>
<dbReference type="AlphaFoldDB" id="A0A7J6N4A7"/>
<reference evidence="2 3" key="1">
    <citation type="submission" date="2020-04" db="EMBL/GenBank/DDBJ databases">
        <title>Perkinsus olseni comparative genomics.</title>
        <authorList>
            <person name="Bogema D.R."/>
        </authorList>
    </citation>
    <scope>NUCLEOTIDE SEQUENCE [LARGE SCALE GENOMIC DNA]</scope>
    <source>
        <strain evidence="2">ATCC PRA-205</strain>
    </source>
</reference>
<dbReference type="Gene3D" id="3.40.50.1820">
    <property type="entry name" value="alpha/beta hydrolase"/>
    <property type="match status" value="1"/>
</dbReference>
<sequence>MGSGLSHIIFQAPKDPTYTNDGSLIWLQTRLGSIIPACYLDRGAALTVLFSHGNAEDLGMVMRYWREMVPTINVNVFAYEYTGYGLSRGPSSPSEDHLYSDVEAAFKYLRDVIGVPWERTVVFGRSLGSGPSVHLASITAVRGLILQSPVLSIFRVGLRFRYTLPGDSFLNIDKMEYVRCPVYVVHGTDDEIVPLWHGKALYELAKHSVTPFWVEGGGHNNLEILAYDQFLFRLKNFLHQLETLPLDEQLRDQAVTCPLFSQFSARCSPQAPPSNSRS</sequence>
<dbReference type="InterPro" id="IPR022742">
    <property type="entry name" value="Hydrolase_4"/>
</dbReference>
<proteinExistence type="predicted"/>
<dbReference type="InterPro" id="IPR029058">
    <property type="entry name" value="AB_hydrolase_fold"/>
</dbReference>
<protein>
    <recommendedName>
        <fullName evidence="1">Serine aminopeptidase S33 domain-containing protein</fullName>
    </recommendedName>
</protein>
<evidence type="ECO:0000313" key="2">
    <source>
        <dbReference type="EMBL" id="KAF4678752.1"/>
    </source>
</evidence>
<accession>A0A7J6N4A7</accession>
<gene>
    <name evidence="2" type="ORF">FOZ62_006971</name>
</gene>
<dbReference type="Pfam" id="PF12146">
    <property type="entry name" value="Hydrolase_4"/>
    <property type="match status" value="1"/>
</dbReference>
<evidence type="ECO:0000313" key="3">
    <source>
        <dbReference type="Proteomes" id="UP000574390"/>
    </source>
</evidence>